<feature type="transmembrane region" description="Helical" evidence="1">
    <location>
        <begin position="227"/>
        <end position="245"/>
    </location>
</feature>
<keyword evidence="1" id="KW-1133">Transmembrane helix</keyword>
<keyword evidence="1" id="KW-0812">Transmembrane</keyword>
<evidence type="ECO:0000313" key="3">
    <source>
        <dbReference type="Proteomes" id="UP000466586"/>
    </source>
</evidence>
<evidence type="ECO:0008006" key="4">
    <source>
        <dbReference type="Google" id="ProtNLM"/>
    </source>
</evidence>
<feature type="transmembrane region" description="Helical" evidence="1">
    <location>
        <begin position="58"/>
        <end position="77"/>
    </location>
</feature>
<organism evidence="2 3">
    <name type="scientific">Hufsiella arboris</name>
    <dbReference type="NCBI Taxonomy" id="2695275"/>
    <lineage>
        <taxon>Bacteria</taxon>
        <taxon>Pseudomonadati</taxon>
        <taxon>Bacteroidota</taxon>
        <taxon>Sphingobacteriia</taxon>
        <taxon>Sphingobacteriales</taxon>
        <taxon>Sphingobacteriaceae</taxon>
        <taxon>Hufsiella</taxon>
    </lineage>
</organism>
<dbReference type="EMBL" id="WVHT01000003">
    <property type="protein sequence ID" value="MXV51169.1"/>
    <property type="molecule type" value="Genomic_DNA"/>
</dbReference>
<dbReference type="AlphaFoldDB" id="A0A7K1YAN7"/>
<reference evidence="2 3" key="1">
    <citation type="submission" date="2019-11" db="EMBL/GenBank/DDBJ databases">
        <title>Pedobacter sp. HMF7647 Genome sequencing and assembly.</title>
        <authorList>
            <person name="Kang H."/>
            <person name="Kim H."/>
            <person name="Joh K."/>
        </authorList>
    </citation>
    <scope>NUCLEOTIDE SEQUENCE [LARGE SCALE GENOMIC DNA]</scope>
    <source>
        <strain evidence="2 3">HMF7647</strain>
    </source>
</reference>
<dbReference type="Pfam" id="PF14023">
    <property type="entry name" value="Bestrophin-like"/>
    <property type="match status" value="1"/>
</dbReference>
<feature type="transmembrane region" description="Helical" evidence="1">
    <location>
        <begin position="20"/>
        <end position="38"/>
    </location>
</feature>
<keyword evidence="1" id="KW-0472">Membrane</keyword>
<proteinExistence type="predicted"/>
<sequence>MMQASINYYAFPWLLRIDAWLVVLVLFIMMIVAIWLGTKLGKRIQAADKAEENPSNSTLYGSLFGLLAFLLGFTFSMSGTRYEARRQASIAEANAIGTALLRADLYPDSIRVILRSEFKGYLLARIENIMAGTNIDQVNDADKRADRYSRLLWTEATRFAAQQPNVIISGQMIPALNAMFDSASNTKYSELMRVPQSIVIMLFILSITSAFFVGYNSVGKGRFDWTIAVGFCILISTVIFITLDLDRPRRGLIKLETSQQSMIDLMPQFDKKQ</sequence>
<evidence type="ECO:0000313" key="2">
    <source>
        <dbReference type="EMBL" id="MXV51169.1"/>
    </source>
</evidence>
<keyword evidence="3" id="KW-1185">Reference proteome</keyword>
<dbReference type="RefSeq" id="WP_160844334.1">
    <property type="nucleotide sequence ID" value="NZ_WVHT01000003.1"/>
</dbReference>
<feature type="transmembrane region" description="Helical" evidence="1">
    <location>
        <begin position="197"/>
        <end position="215"/>
    </location>
</feature>
<protein>
    <recommendedName>
        <fullName evidence="4">DUF4239 domain-containing protein</fullName>
    </recommendedName>
</protein>
<accession>A0A7K1YAN7</accession>
<evidence type="ECO:0000256" key="1">
    <source>
        <dbReference type="SAM" id="Phobius"/>
    </source>
</evidence>
<gene>
    <name evidence="2" type="ORF">GS399_09330</name>
</gene>
<dbReference type="InterPro" id="IPR025333">
    <property type="entry name" value="DUF4239"/>
</dbReference>
<name>A0A7K1YAN7_9SPHI</name>
<dbReference type="Proteomes" id="UP000466586">
    <property type="component" value="Unassembled WGS sequence"/>
</dbReference>
<comment type="caution">
    <text evidence="2">The sequence shown here is derived from an EMBL/GenBank/DDBJ whole genome shotgun (WGS) entry which is preliminary data.</text>
</comment>